<dbReference type="CDD" id="cd20736">
    <property type="entry name" value="PoNe_Nuclease"/>
    <property type="match status" value="1"/>
</dbReference>
<evidence type="ECO:0000256" key="3">
    <source>
        <dbReference type="SAM" id="MobiDB-lite"/>
    </source>
</evidence>
<feature type="region of interest" description="Disordered" evidence="3">
    <location>
        <begin position="1"/>
        <end position="36"/>
    </location>
</feature>
<dbReference type="InterPro" id="IPR011335">
    <property type="entry name" value="Restrct_endonuc-II-like"/>
</dbReference>
<keyword evidence="5" id="KW-1185">Reference proteome</keyword>
<dbReference type="InterPro" id="IPR003509">
    <property type="entry name" value="UPF0102_YraN-like"/>
</dbReference>
<dbReference type="STRING" id="1404245.CGLY_07330"/>
<sequence>MSPGTNTPRHSRRGPQDPPARPLSRRTRPRRNLREVGTAGEDEAVAYFVDRGYRLLDRNFFTTRGEVDIVLAGGDGDDRTIVFVEVKWRLDGRYGTGAEAVTPAKLAAMRHAGAEWLRRNPRHRAPVVRFDVLDITAGEITHYQGVGW</sequence>
<accession>X5EBA8</accession>
<dbReference type="OrthoDB" id="9794876at2"/>
<dbReference type="Pfam" id="PF02021">
    <property type="entry name" value="UPF0102"/>
    <property type="match status" value="1"/>
</dbReference>
<protein>
    <recommendedName>
        <fullName evidence="2">UPF0102 protein CGLY_07330</fullName>
    </recommendedName>
</protein>
<dbReference type="EMBL" id="CP006842">
    <property type="protein sequence ID" value="AHW63911.1"/>
    <property type="molecule type" value="Genomic_DNA"/>
</dbReference>
<dbReference type="HAMAP" id="MF_00048">
    <property type="entry name" value="UPF0102"/>
    <property type="match status" value="1"/>
</dbReference>
<evidence type="ECO:0000313" key="5">
    <source>
        <dbReference type="Proteomes" id="UP000023703"/>
    </source>
</evidence>
<gene>
    <name evidence="4" type="ORF">CGLY_07330</name>
</gene>
<dbReference type="PANTHER" id="PTHR34039">
    <property type="entry name" value="UPF0102 PROTEIN YRAN"/>
    <property type="match status" value="1"/>
</dbReference>
<dbReference type="PANTHER" id="PTHR34039:SF1">
    <property type="entry name" value="UPF0102 PROTEIN YRAN"/>
    <property type="match status" value="1"/>
</dbReference>
<dbReference type="InterPro" id="IPR011856">
    <property type="entry name" value="tRNA_endonuc-like_dom_sf"/>
</dbReference>
<dbReference type="SUPFAM" id="SSF52980">
    <property type="entry name" value="Restriction endonuclease-like"/>
    <property type="match status" value="1"/>
</dbReference>
<dbReference type="AlphaFoldDB" id="X5EBA8"/>
<evidence type="ECO:0000256" key="1">
    <source>
        <dbReference type="ARBA" id="ARBA00006738"/>
    </source>
</evidence>
<comment type="similarity">
    <text evidence="1 2">Belongs to the UPF0102 family.</text>
</comment>
<evidence type="ECO:0000313" key="4">
    <source>
        <dbReference type="EMBL" id="AHW63911.1"/>
    </source>
</evidence>
<dbReference type="HOGENOM" id="CLU_115353_2_3_11"/>
<proteinExistence type="inferred from homology"/>
<dbReference type="eggNOG" id="COG0792">
    <property type="taxonomic scope" value="Bacteria"/>
</dbReference>
<reference evidence="4 5" key="1">
    <citation type="journal article" date="2015" name="Int. J. Syst. Evol. Microbiol.">
        <title>Revisiting Corynebacterium glyciniphilum (ex Kubota et al., 1972) sp. nov., nom. rev., isolated from putrefied banana.</title>
        <authorList>
            <person name="Al-Dilaimi A."/>
            <person name="Bednarz H."/>
            <person name="Lomker A."/>
            <person name="Niehaus K."/>
            <person name="Kalinowski J."/>
            <person name="Ruckert C."/>
        </authorList>
    </citation>
    <scope>NUCLEOTIDE SEQUENCE [LARGE SCALE GENOMIC DNA]</scope>
    <source>
        <strain evidence="4">AJ 3170</strain>
    </source>
</reference>
<name>X5EBA8_9CORY</name>
<dbReference type="GO" id="GO:0003676">
    <property type="term" value="F:nucleic acid binding"/>
    <property type="evidence" value="ECO:0007669"/>
    <property type="project" value="InterPro"/>
</dbReference>
<dbReference type="Proteomes" id="UP000023703">
    <property type="component" value="Chromosome"/>
</dbReference>
<evidence type="ECO:0000256" key="2">
    <source>
        <dbReference type="HAMAP-Rule" id="MF_00048"/>
    </source>
</evidence>
<dbReference type="KEGG" id="cgy:CGLY_07330"/>
<organism evidence="4 5">
    <name type="scientific">Corynebacterium glyciniphilum AJ 3170</name>
    <dbReference type="NCBI Taxonomy" id="1404245"/>
    <lineage>
        <taxon>Bacteria</taxon>
        <taxon>Bacillati</taxon>
        <taxon>Actinomycetota</taxon>
        <taxon>Actinomycetes</taxon>
        <taxon>Mycobacteriales</taxon>
        <taxon>Corynebacteriaceae</taxon>
        <taxon>Corynebacterium</taxon>
    </lineage>
</organism>
<dbReference type="Gene3D" id="3.40.1350.10">
    <property type="match status" value="1"/>
</dbReference>